<evidence type="ECO:0008006" key="6">
    <source>
        <dbReference type="Google" id="ProtNLM"/>
    </source>
</evidence>
<feature type="signal peptide" evidence="1">
    <location>
        <begin position="1"/>
        <end position="20"/>
    </location>
</feature>
<protein>
    <recommendedName>
        <fullName evidence="6">Outer membrane protein beta-barrel domain-containing protein</fullName>
    </recommendedName>
</protein>
<dbReference type="EMBL" id="JAIXNE010000004">
    <property type="protein sequence ID" value="MCA6077129.1"/>
    <property type="molecule type" value="Genomic_DNA"/>
</dbReference>
<dbReference type="Proteomes" id="UP001139409">
    <property type="component" value="Unassembled WGS sequence"/>
</dbReference>
<evidence type="ECO:0000313" key="3">
    <source>
        <dbReference type="EMBL" id="MCA6076001.1"/>
    </source>
</evidence>
<gene>
    <name evidence="2" type="ORF">LDX50_08075</name>
    <name evidence="3" type="ORF">LDX50_14045</name>
    <name evidence="4" type="ORF">LDX50_19765</name>
</gene>
<evidence type="ECO:0000256" key="1">
    <source>
        <dbReference type="SAM" id="SignalP"/>
    </source>
</evidence>
<dbReference type="EMBL" id="JAIXNE010000002">
    <property type="protein sequence ID" value="MCA6074824.1"/>
    <property type="molecule type" value="Genomic_DNA"/>
</dbReference>
<reference evidence="2" key="1">
    <citation type="submission" date="2021-09" db="EMBL/GenBank/DDBJ databases">
        <title>Fulvivirga sp. isolated from coastal sediment.</title>
        <authorList>
            <person name="Yu H."/>
        </authorList>
    </citation>
    <scope>NUCLEOTIDE SEQUENCE</scope>
    <source>
        <strain evidence="2">1062</strain>
    </source>
</reference>
<evidence type="ECO:0000313" key="4">
    <source>
        <dbReference type="EMBL" id="MCA6077129.1"/>
    </source>
</evidence>
<feature type="chain" id="PRO_5041114894" description="Outer membrane protein beta-barrel domain-containing protein" evidence="1">
    <location>
        <begin position="21"/>
        <end position="220"/>
    </location>
</feature>
<dbReference type="RefSeq" id="WP_225697935.1">
    <property type="nucleotide sequence ID" value="NZ_JAIXNE010000002.1"/>
</dbReference>
<evidence type="ECO:0000313" key="5">
    <source>
        <dbReference type="Proteomes" id="UP001139409"/>
    </source>
</evidence>
<name>A0A9X1KXC3_9BACT</name>
<organism evidence="2 5">
    <name type="scientific">Fulvivirga sedimenti</name>
    <dbReference type="NCBI Taxonomy" id="2879465"/>
    <lineage>
        <taxon>Bacteria</taxon>
        <taxon>Pseudomonadati</taxon>
        <taxon>Bacteroidota</taxon>
        <taxon>Cytophagia</taxon>
        <taxon>Cytophagales</taxon>
        <taxon>Fulvivirgaceae</taxon>
        <taxon>Fulvivirga</taxon>
    </lineage>
</organism>
<accession>A0A9X1KXC3</accession>
<evidence type="ECO:0000313" key="2">
    <source>
        <dbReference type="EMBL" id="MCA6074824.1"/>
    </source>
</evidence>
<sequence length="220" mass="25542">MKRIILFTAMILGTSLYSTAQDKPDKYILSGGELIFSFANVGSGYDNIIRFSPFFNAQSWRVYDWGEFGLFHGLAIRNVGFIAEDRSTNTRVKFRTYNIGVPVGFKYDFSQNVGIYAGYEFEVPFNFKQKTFINEKKEDKFNSWFSDRTPTLAHGLFVGFQFVNGTNIKFKYYLNSFLNTDYEAIVDGTPFRPYEDLDAHVFYFALTFNIFKDLDVYVLD</sequence>
<dbReference type="EMBL" id="JAIXNE010000003">
    <property type="protein sequence ID" value="MCA6076001.1"/>
    <property type="molecule type" value="Genomic_DNA"/>
</dbReference>
<proteinExistence type="predicted"/>
<keyword evidence="1" id="KW-0732">Signal</keyword>
<keyword evidence="5" id="KW-1185">Reference proteome</keyword>
<dbReference type="AlphaFoldDB" id="A0A9X1KXC3"/>
<comment type="caution">
    <text evidence="2">The sequence shown here is derived from an EMBL/GenBank/DDBJ whole genome shotgun (WGS) entry which is preliminary data.</text>
</comment>